<organism evidence="3 4">
    <name type="scientific">Eimeria maxima</name>
    <name type="common">Coccidian parasite</name>
    <dbReference type="NCBI Taxonomy" id="5804"/>
    <lineage>
        <taxon>Eukaryota</taxon>
        <taxon>Sar</taxon>
        <taxon>Alveolata</taxon>
        <taxon>Apicomplexa</taxon>
        <taxon>Conoidasida</taxon>
        <taxon>Coccidia</taxon>
        <taxon>Eucoccidiorida</taxon>
        <taxon>Eimeriorina</taxon>
        <taxon>Eimeriidae</taxon>
        <taxon>Eimeria</taxon>
    </lineage>
</organism>
<reference evidence="3" key="2">
    <citation type="submission" date="2013-10" db="EMBL/GenBank/DDBJ databases">
        <authorList>
            <person name="Aslett M."/>
        </authorList>
    </citation>
    <scope>NUCLEOTIDE SEQUENCE [LARGE SCALE GENOMIC DNA]</scope>
    <source>
        <strain evidence="3">Weybridge</strain>
    </source>
</reference>
<name>U6MD72_EIMMA</name>
<keyword evidence="2" id="KW-0732">Signal</keyword>
<dbReference type="VEuPathDB" id="ToxoDB:EMWEY_00058130"/>
<feature type="region of interest" description="Disordered" evidence="1">
    <location>
        <begin position="167"/>
        <end position="265"/>
    </location>
</feature>
<feature type="compositionally biased region" description="Low complexity" evidence="1">
    <location>
        <begin position="168"/>
        <end position="178"/>
    </location>
</feature>
<dbReference type="RefSeq" id="XP_013336238.1">
    <property type="nucleotide sequence ID" value="XM_013480784.1"/>
</dbReference>
<sequence>MRRFCFAVLAGTAAAVPALFTEAQAGGQTPFSAVDCSEQMNKAREPMGFPKFTTLSSSESSSLNTESNTTKLCASIRAGTDPGVWLADTTVNLSIAAAIQESADGDCAAATKQWKGALKTIGDSLPPAYTPGEDIYKSLDVVSLMNMYTPKDGVAVTCTVIQCPYKNSSTGTGSSGTDQGTGGGTGGGSSGAEADDNDRVEDSPSLEPEVPAEPQVPSRAGGVPASAAETAGVGGVQAATTTEKPPAAPAAAAAAESGAAGEGGIRGGVTIRRLADGAGQEEPLNALVCVFKPKLLTKGTAPFQ</sequence>
<evidence type="ECO:0000256" key="2">
    <source>
        <dbReference type="SAM" id="SignalP"/>
    </source>
</evidence>
<accession>U6MD72</accession>
<feature type="signal peptide" evidence="2">
    <location>
        <begin position="1"/>
        <end position="25"/>
    </location>
</feature>
<reference evidence="3" key="1">
    <citation type="submission" date="2013-10" db="EMBL/GenBank/DDBJ databases">
        <title>Genomic analysis of the causative agents of coccidiosis in chickens.</title>
        <authorList>
            <person name="Reid A.J."/>
            <person name="Blake D."/>
            <person name="Billington K."/>
            <person name="Browne H."/>
            <person name="Dunn M."/>
            <person name="Hung S."/>
            <person name="Kawahara F."/>
            <person name="Miranda-Saavedra D."/>
            <person name="Mourier T."/>
            <person name="Nagra H."/>
            <person name="Otto T.D."/>
            <person name="Rawlings N."/>
            <person name="Sanchez A."/>
            <person name="Sanders M."/>
            <person name="Subramaniam C."/>
            <person name="Tay Y."/>
            <person name="Dear P."/>
            <person name="Doerig C."/>
            <person name="Gruber A."/>
            <person name="Parkinson J."/>
            <person name="Shirley M."/>
            <person name="Wan K.L."/>
            <person name="Berriman M."/>
            <person name="Tomley F."/>
            <person name="Pain A."/>
        </authorList>
    </citation>
    <scope>NUCLEOTIDE SEQUENCE [LARGE SCALE GENOMIC DNA]</scope>
    <source>
        <strain evidence="3">Weybridge</strain>
    </source>
</reference>
<evidence type="ECO:0000313" key="3">
    <source>
        <dbReference type="EMBL" id="CDJ59590.1"/>
    </source>
</evidence>
<dbReference type="InterPro" id="IPR021288">
    <property type="entry name" value="Surface_antigen"/>
</dbReference>
<feature type="chain" id="PRO_5004675449" evidence="2">
    <location>
        <begin position="26"/>
        <end position="304"/>
    </location>
</feature>
<evidence type="ECO:0000256" key="1">
    <source>
        <dbReference type="SAM" id="MobiDB-lite"/>
    </source>
</evidence>
<gene>
    <name evidence="3" type="ORF">EMWEY_00058130</name>
</gene>
<keyword evidence="4" id="KW-1185">Reference proteome</keyword>
<feature type="compositionally biased region" description="Gly residues" evidence="1">
    <location>
        <begin position="179"/>
        <end position="190"/>
    </location>
</feature>
<evidence type="ECO:0000313" key="4">
    <source>
        <dbReference type="Proteomes" id="UP000030763"/>
    </source>
</evidence>
<dbReference type="GeneID" id="25339799"/>
<protein>
    <submittedName>
        <fullName evidence="3">SAG family member</fullName>
    </submittedName>
</protein>
<proteinExistence type="predicted"/>
<dbReference type="Proteomes" id="UP000030763">
    <property type="component" value="Unassembled WGS sequence"/>
</dbReference>
<dbReference type="EMBL" id="HG720587">
    <property type="protein sequence ID" value="CDJ59590.1"/>
    <property type="molecule type" value="Genomic_DNA"/>
</dbReference>
<feature type="compositionally biased region" description="Low complexity" evidence="1">
    <location>
        <begin position="238"/>
        <end position="259"/>
    </location>
</feature>
<dbReference type="AlphaFoldDB" id="U6MD72"/>
<dbReference type="Pfam" id="PF11054">
    <property type="entry name" value="Surface_antigen"/>
    <property type="match status" value="1"/>
</dbReference>